<keyword evidence="1 2" id="KW-0808">Transferase</keyword>
<protein>
    <submittedName>
        <fullName evidence="2">Glycosyltransferase</fullName>
    </submittedName>
</protein>
<name>A0A6I6LI45_9SPHN</name>
<dbReference type="KEGG" id="slaa:EUU25_16265"/>
<keyword evidence="3" id="KW-1185">Reference proteome</keyword>
<reference evidence="3" key="1">
    <citation type="submission" date="2019-01" db="EMBL/GenBank/DDBJ databases">
        <title>Sphingorhabdus lacus sp.nov., isolated from an oligotrophic freshwater lake.</title>
        <authorList>
            <person name="Park M."/>
        </authorList>
    </citation>
    <scope>NUCLEOTIDE SEQUENCE [LARGE SCALE GENOMIC DNA]</scope>
    <source>
        <strain evidence="3">IMCC1753</strain>
    </source>
</reference>
<dbReference type="OrthoDB" id="7856752at2"/>
<accession>A0A6I6LI45</accession>
<dbReference type="PANTHER" id="PTHR46401:SF2">
    <property type="entry name" value="GLYCOSYLTRANSFERASE WBBK-RELATED"/>
    <property type="match status" value="1"/>
</dbReference>
<dbReference type="GO" id="GO:0016757">
    <property type="term" value="F:glycosyltransferase activity"/>
    <property type="evidence" value="ECO:0007669"/>
    <property type="project" value="TreeGrafter"/>
</dbReference>
<dbReference type="Gene3D" id="3.40.50.2000">
    <property type="entry name" value="Glycogen Phosphorylase B"/>
    <property type="match status" value="1"/>
</dbReference>
<dbReference type="SUPFAM" id="SSF53756">
    <property type="entry name" value="UDP-Glycosyltransferase/glycogen phosphorylase"/>
    <property type="match status" value="1"/>
</dbReference>
<dbReference type="PANTHER" id="PTHR46401">
    <property type="entry name" value="GLYCOSYLTRANSFERASE WBBK-RELATED"/>
    <property type="match status" value="1"/>
</dbReference>
<dbReference type="Proteomes" id="UP000428803">
    <property type="component" value="Chromosome"/>
</dbReference>
<dbReference type="AlphaFoldDB" id="A0A6I6LI45"/>
<dbReference type="GO" id="GO:0009103">
    <property type="term" value="P:lipopolysaccharide biosynthetic process"/>
    <property type="evidence" value="ECO:0007669"/>
    <property type="project" value="TreeGrafter"/>
</dbReference>
<evidence type="ECO:0000313" key="3">
    <source>
        <dbReference type="Proteomes" id="UP000428803"/>
    </source>
</evidence>
<sequence length="357" mass="40282">MDKRSNGQFDVDGMKGWAIAAPFFNGEEDRWIDDFFPNDFMQRTGWKFVKCARPYLVANWHERKRRDTGFSDWWKYWVHALRACRHAEKLGGLITIFPQLALLACFQRKIFRMKFKVVAYCFNIGEEPGPWRRKFGAWVFKDVEAIVVHSRAETALVCEWFNLRPDQVIFLPLQIGQISRPKDAIDEEPYVLSMGSANRDYPTFFKAIEHTGLRTIVVAAPRCIDGLDVPANVTWLQNLTPDACRNLAAKARVNVVPLIDGRSSSGQVTVVEAMRLGTPIVATETIGTADYIESGETGYLVPANNAKAMTNAILEIWNDPDLQSKFSGNSSDFAEKHLSDEALGIALSSLLSDIAKR</sequence>
<dbReference type="EMBL" id="CP035733">
    <property type="protein sequence ID" value="QGY82033.1"/>
    <property type="molecule type" value="Genomic_DNA"/>
</dbReference>
<organism evidence="2 3">
    <name type="scientific">Sphingorhabdus lacus</name>
    <dbReference type="NCBI Taxonomy" id="392610"/>
    <lineage>
        <taxon>Bacteria</taxon>
        <taxon>Pseudomonadati</taxon>
        <taxon>Pseudomonadota</taxon>
        <taxon>Alphaproteobacteria</taxon>
        <taxon>Sphingomonadales</taxon>
        <taxon>Sphingomonadaceae</taxon>
        <taxon>Sphingorhabdus</taxon>
    </lineage>
</organism>
<gene>
    <name evidence="2" type="ORF">EUU25_16265</name>
</gene>
<evidence type="ECO:0000313" key="2">
    <source>
        <dbReference type="EMBL" id="QGY82033.1"/>
    </source>
</evidence>
<evidence type="ECO:0000256" key="1">
    <source>
        <dbReference type="ARBA" id="ARBA00022679"/>
    </source>
</evidence>
<dbReference type="Pfam" id="PF13692">
    <property type="entry name" value="Glyco_trans_1_4"/>
    <property type="match status" value="1"/>
</dbReference>
<proteinExistence type="predicted"/>
<dbReference type="RefSeq" id="WP_158902880.1">
    <property type="nucleotide sequence ID" value="NZ_CP035733.1"/>
</dbReference>